<evidence type="ECO:0000256" key="5">
    <source>
        <dbReference type="ARBA" id="ARBA00022833"/>
    </source>
</evidence>
<keyword evidence="4" id="KW-0378">Hydrolase</keyword>
<name>A0ABW4G3W3_9ACTN</name>
<comment type="caution">
    <text evidence="7">The sequence shown here is derived from an EMBL/GenBank/DDBJ whole genome shotgun (WGS) entry which is preliminary data.</text>
</comment>
<evidence type="ECO:0000259" key="6">
    <source>
        <dbReference type="SMART" id="SM00849"/>
    </source>
</evidence>
<evidence type="ECO:0000256" key="4">
    <source>
        <dbReference type="ARBA" id="ARBA00022801"/>
    </source>
</evidence>
<dbReference type="CDD" id="cd07729">
    <property type="entry name" value="AHL_lactonase_MBL-fold"/>
    <property type="match status" value="1"/>
</dbReference>
<keyword evidence="3" id="KW-0479">Metal-binding</keyword>
<reference evidence="8" key="1">
    <citation type="journal article" date="2019" name="Int. J. Syst. Evol. Microbiol.">
        <title>The Global Catalogue of Microorganisms (GCM) 10K type strain sequencing project: providing services to taxonomists for standard genome sequencing and annotation.</title>
        <authorList>
            <consortium name="The Broad Institute Genomics Platform"/>
            <consortium name="The Broad Institute Genome Sequencing Center for Infectious Disease"/>
            <person name="Wu L."/>
            <person name="Ma J."/>
        </authorList>
    </citation>
    <scope>NUCLEOTIDE SEQUENCE [LARGE SCALE GENOMIC DNA]</scope>
    <source>
        <strain evidence="8">CGMCC 1.15399</strain>
    </source>
</reference>
<evidence type="ECO:0000256" key="2">
    <source>
        <dbReference type="ARBA" id="ARBA00007749"/>
    </source>
</evidence>
<proteinExistence type="inferred from homology"/>
<accession>A0ABW4G3W3</accession>
<gene>
    <name evidence="7" type="ORF">ACFSJ0_08530</name>
</gene>
<keyword evidence="5" id="KW-0862">Zinc</keyword>
<evidence type="ECO:0000256" key="1">
    <source>
        <dbReference type="ARBA" id="ARBA00001947"/>
    </source>
</evidence>
<evidence type="ECO:0000313" key="8">
    <source>
        <dbReference type="Proteomes" id="UP001597097"/>
    </source>
</evidence>
<protein>
    <submittedName>
        <fullName evidence="7">N-acyl homoserine lactonase family protein</fullName>
    </submittedName>
</protein>
<dbReference type="Proteomes" id="UP001597097">
    <property type="component" value="Unassembled WGS sequence"/>
</dbReference>
<organism evidence="7 8">
    <name type="scientific">Nonomuraea guangzhouensis</name>
    <dbReference type="NCBI Taxonomy" id="1291555"/>
    <lineage>
        <taxon>Bacteria</taxon>
        <taxon>Bacillati</taxon>
        <taxon>Actinomycetota</taxon>
        <taxon>Actinomycetes</taxon>
        <taxon>Streptosporangiales</taxon>
        <taxon>Streptosporangiaceae</taxon>
        <taxon>Nonomuraea</taxon>
    </lineage>
</organism>
<comment type="similarity">
    <text evidence="2">Belongs to the metallo-beta-lactamase superfamily.</text>
</comment>
<dbReference type="SMART" id="SM00849">
    <property type="entry name" value="Lactamase_B"/>
    <property type="match status" value="1"/>
</dbReference>
<dbReference type="InterPro" id="IPR001279">
    <property type="entry name" value="Metallo-B-lactamas"/>
</dbReference>
<dbReference type="Pfam" id="PF00753">
    <property type="entry name" value="Lactamase_B"/>
    <property type="match status" value="1"/>
</dbReference>
<evidence type="ECO:0000256" key="3">
    <source>
        <dbReference type="ARBA" id="ARBA00022723"/>
    </source>
</evidence>
<evidence type="ECO:0000313" key="7">
    <source>
        <dbReference type="EMBL" id="MFD1537075.1"/>
    </source>
</evidence>
<comment type="cofactor">
    <cofactor evidence="1">
        <name>Zn(2+)</name>
        <dbReference type="ChEBI" id="CHEBI:29105"/>
    </cofactor>
</comment>
<dbReference type="RefSeq" id="WP_219535849.1">
    <property type="nucleotide sequence ID" value="NZ_JAHKRM010000027.1"/>
</dbReference>
<dbReference type="InterPro" id="IPR051013">
    <property type="entry name" value="MBL_superfamily_lactonases"/>
</dbReference>
<sequence length="277" mass="30111">MSGGQGARGGPGASAGGEFRVYALRYARRDALRGEHFLGHDGRAGEPHPTAYYTWLAVSDRHTVVVDTGISRARAAKIDGLDYLASPAETMAELGVPADAVDHVVLTHLHYDHTGTAREFGSARYVLQRAELDYWTGPWARRVARERWLMDEDDVAHLRAAEKDGRMDLLDGDAELVPGLSVHLVGGHTAGTQVVRIRTARGHVVIASDASHFYENIEADRPFPILHSMTGMYGAFDRINELADGPHLVVAGHDPEVLTRFPPLNEALSGRVVVIAG</sequence>
<feature type="domain" description="Metallo-beta-lactamase" evidence="6">
    <location>
        <begin position="51"/>
        <end position="253"/>
    </location>
</feature>
<dbReference type="EMBL" id="JBHUCM010000008">
    <property type="protein sequence ID" value="MFD1537075.1"/>
    <property type="molecule type" value="Genomic_DNA"/>
</dbReference>
<dbReference type="PANTHER" id="PTHR42978">
    <property type="entry name" value="QUORUM-QUENCHING LACTONASE YTNP-RELATED-RELATED"/>
    <property type="match status" value="1"/>
</dbReference>
<keyword evidence="8" id="KW-1185">Reference proteome</keyword>
<dbReference type="PANTHER" id="PTHR42978:SF7">
    <property type="entry name" value="METALLO-HYDROLASE RV2300C-RELATED"/>
    <property type="match status" value="1"/>
</dbReference>